<dbReference type="GO" id="GO:0005886">
    <property type="term" value="C:plasma membrane"/>
    <property type="evidence" value="ECO:0007669"/>
    <property type="project" value="UniProtKB-SubCell"/>
</dbReference>
<reference evidence="8 9" key="1">
    <citation type="journal article" date="2015" name="Int. J. Syst. Evol. Microbiol.">
        <title>Micromonospora costi sp. nov., isolated from a leaf of Costus speciosus.</title>
        <authorList>
            <person name="Thawai C."/>
        </authorList>
    </citation>
    <scope>NUCLEOTIDE SEQUENCE [LARGE SCALE GENOMIC DNA]</scope>
    <source>
        <strain evidence="8 9">CS1-12</strain>
    </source>
</reference>
<dbReference type="GO" id="GO:0022857">
    <property type="term" value="F:transmembrane transporter activity"/>
    <property type="evidence" value="ECO:0007669"/>
    <property type="project" value="InterPro"/>
</dbReference>
<evidence type="ECO:0000313" key="8">
    <source>
        <dbReference type="EMBL" id="RKN54606.1"/>
    </source>
</evidence>
<comment type="caution">
    <text evidence="8">The sequence shown here is derived from an EMBL/GenBank/DDBJ whole genome shotgun (WGS) entry which is preliminary data.</text>
</comment>
<keyword evidence="9" id="KW-1185">Reference proteome</keyword>
<feature type="transmembrane region" description="Helical" evidence="7">
    <location>
        <begin position="324"/>
        <end position="347"/>
    </location>
</feature>
<accession>A0A3B0A535</accession>
<dbReference type="Pfam" id="PF07690">
    <property type="entry name" value="MFS_1"/>
    <property type="match status" value="1"/>
</dbReference>
<comment type="subcellular location">
    <subcellularLocation>
        <location evidence="1">Cell membrane</location>
        <topology evidence="1">Multi-pass membrane protein</topology>
    </subcellularLocation>
</comment>
<dbReference type="OrthoDB" id="3227279at2"/>
<feature type="transmembrane region" description="Helical" evidence="7">
    <location>
        <begin position="164"/>
        <end position="196"/>
    </location>
</feature>
<sequence length="471" mass="48179">MEATVSDERPSPEGPATFREVFAQREFGAVFTASALSWVGDYLAKAAVTLLIYEQTESVALSAAAFAVSYLPWLVGGPLLAAVAERHPYRRVMVFCDLIRMVLMLLIAIPSLPAPAVLGLLFLTTLANPPSQAAKSALIPKILTGDRLVVGLSLHSSVAQAAQVVGYLIGAAIAGIDPVIALLINAATFAVSAVLVRFGVRERPAALAPGHQTHLLRETAQGFQIVFGTPVLRSIAVLVFSAMLFSIVPEGLAAAWAKESAGDTLDTGVAQAVIMAANPVGFILGGLLIGRAFGPSRRLALMRPLAVLAPLTLVPALLDPSPLVVALLAAACGFAVAGMLPTANGLFVQALPDAFRARAFGVMGTGVQVIQGSAVLVTGLLAERFAIPSVVGVWSLAGVLLMLLVALSWPAPRTVEAAVAAAAAGATGGAVRSVVPEQAAPGAPAGEQPDPAAGTAGRPPADGGRRRHAVT</sequence>
<feature type="transmembrane region" description="Helical" evidence="7">
    <location>
        <begin position="387"/>
        <end position="407"/>
    </location>
</feature>
<feature type="transmembrane region" description="Helical" evidence="7">
    <location>
        <begin position="269"/>
        <end position="289"/>
    </location>
</feature>
<feature type="transmembrane region" description="Helical" evidence="7">
    <location>
        <begin position="27"/>
        <end position="53"/>
    </location>
</feature>
<dbReference type="Gene3D" id="1.20.1250.20">
    <property type="entry name" value="MFS general substrate transporter like domains"/>
    <property type="match status" value="1"/>
</dbReference>
<evidence type="ECO:0000256" key="7">
    <source>
        <dbReference type="SAM" id="Phobius"/>
    </source>
</evidence>
<feature type="transmembrane region" description="Helical" evidence="7">
    <location>
        <begin position="359"/>
        <end position="381"/>
    </location>
</feature>
<dbReference type="EMBL" id="RBAN01000003">
    <property type="protein sequence ID" value="RKN54606.1"/>
    <property type="molecule type" value="Genomic_DNA"/>
</dbReference>
<keyword evidence="3 7" id="KW-0812">Transmembrane</keyword>
<evidence type="ECO:0000256" key="5">
    <source>
        <dbReference type="ARBA" id="ARBA00023136"/>
    </source>
</evidence>
<feature type="transmembrane region" description="Helical" evidence="7">
    <location>
        <begin position="59"/>
        <end position="81"/>
    </location>
</feature>
<keyword evidence="2" id="KW-1003">Cell membrane</keyword>
<evidence type="ECO:0000313" key="9">
    <source>
        <dbReference type="Proteomes" id="UP000279968"/>
    </source>
</evidence>
<evidence type="ECO:0000256" key="2">
    <source>
        <dbReference type="ARBA" id="ARBA00022475"/>
    </source>
</evidence>
<dbReference type="PANTHER" id="PTHR23513">
    <property type="entry name" value="INTEGRAL MEMBRANE EFFLUX PROTEIN-RELATED"/>
    <property type="match status" value="1"/>
</dbReference>
<evidence type="ECO:0000256" key="3">
    <source>
        <dbReference type="ARBA" id="ARBA00022692"/>
    </source>
</evidence>
<dbReference type="AlphaFoldDB" id="A0A3B0A535"/>
<dbReference type="InterPro" id="IPR011701">
    <property type="entry name" value="MFS"/>
</dbReference>
<evidence type="ECO:0000256" key="1">
    <source>
        <dbReference type="ARBA" id="ARBA00004651"/>
    </source>
</evidence>
<dbReference type="CDD" id="cd06173">
    <property type="entry name" value="MFS_MefA_like"/>
    <property type="match status" value="1"/>
</dbReference>
<feature type="compositionally biased region" description="Low complexity" evidence="6">
    <location>
        <begin position="435"/>
        <end position="462"/>
    </location>
</feature>
<dbReference type="InterPro" id="IPR036259">
    <property type="entry name" value="MFS_trans_sf"/>
</dbReference>
<feature type="transmembrane region" description="Helical" evidence="7">
    <location>
        <begin position="235"/>
        <end position="257"/>
    </location>
</feature>
<dbReference type="RefSeq" id="WP_120781327.1">
    <property type="nucleotide sequence ID" value="NZ_JBHLUP010000001.1"/>
</dbReference>
<keyword evidence="5 7" id="KW-0472">Membrane</keyword>
<name>A0A3B0A535_9ACTN</name>
<protein>
    <submittedName>
        <fullName evidence="8">MFS transporter</fullName>
    </submittedName>
</protein>
<dbReference type="Proteomes" id="UP000279968">
    <property type="component" value="Unassembled WGS sequence"/>
</dbReference>
<feature type="transmembrane region" description="Helical" evidence="7">
    <location>
        <begin position="102"/>
        <end position="123"/>
    </location>
</feature>
<keyword evidence="4 7" id="KW-1133">Transmembrane helix</keyword>
<gene>
    <name evidence="8" type="ORF">D7193_16755</name>
</gene>
<feature type="transmembrane region" description="Helical" evidence="7">
    <location>
        <begin position="301"/>
        <end position="318"/>
    </location>
</feature>
<evidence type="ECO:0000256" key="6">
    <source>
        <dbReference type="SAM" id="MobiDB-lite"/>
    </source>
</evidence>
<dbReference type="SUPFAM" id="SSF103473">
    <property type="entry name" value="MFS general substrate transporter"/>
    <property type="match status" value="1"/>
</dbReference>
<dbReference type="PANTHER" id="PTHR23513:SF11">
    <property type="entry name" value="STAPHYLOFERRIN A TRANSPORTER"/>
    <property type="match status" value="1"/>
</dbReference>
<proteinExistence type="predicted"/>
<feature type="region of interest" description="Disordered" evidence="6">
    <location>
        <begin position="435"/>
        <end position="471"/>
    </location>
</feature>
<evidence type="ECO:0000256" key="4">
    <source>
        <dbReference type="ARBA" id="ARBA00022989"/>
    </source>
</evidence>
<organism evidence="8 9">
    <name type="scientific">Micromonospora costi</name>
    <dbReference type="NCBI Taxonomy" id="1530042"/>
    <lineage>
        <taxon>Bacteria</taxon>
        <taxon>Bacillati</taxon>
        <taxon>Actinomycetota</taxon>
        <taxon>Actinomycetes</taxon>
        <taxon>Micromonosporales</taxon>
        <taxon>Micromonosporaceae</taxon>
        <taxon>Micromonospora</taxon>
    </lineage>
</organism>